<dbReference type="AlphaFoldDB" id="A0A7X3MNQ8"/>
<evidence type="ECO:0000313" key="2">
    <source>
        <dbReference type="EMBL" id="MXQ10437.1"/>
    </source>
</evidence>
<feature type="domain" description="Tn3 transposase DDE" evidence="1">
    <location>
        <begin position="1"/>
        <end position="206"/>
    </location>
</feature>
<reference evidence="2 3" key="1">
    <citation type="submission" date="2019-12" db="EMBL/GenBank/DDBJ databases">
        <authorList>
            <person name="Yuan C.-G."/>
        </authorList>
    </citation>
    <scope>NUCLEOTIDE SEQUENCE [LARGE SCALE GENOMIC DNA]</scope>
    <source>
        <strain evidence="2 3">KCTC 23863</strain>
    </source>
</reference>
<accession>A0A7X3MNQ8</accession>
<evidence type="ECO:0000259" key="1">
    <source>
        <dbReference type="Pfam" id="PF01526"/>
    </source>
</evidence>
<comment type="caution">
    <text evidence="2">The sequence shown here is derived from an EMBL/GenBank/DDBJ whole genome shotgun (WGS) entry which is preliminary data.</text>
</comment>
<keyword evidence="3" id="KW-1185">Reference proteome</keyword>
<evidence type="ECO:0000313" key="3">
    <source>
        <dbReference type="Proteomes" id="UP000436483"/>
    </source>
</evidence>
<dbReference type="OrthoDB" id="7281829at2"/>
<organism evidence="2 3">
    <name type="scientific">Microvirga makkahensis</name>
    <dbReference type="NCBI Taxonomy" id="1128670"/>
    <lineage>
        <taxon>Bacteria</taxon>
        <taxon>Pseudomonadati</taxon>
        <taxon>Pseudomonadota</taxon>
        <taxon>Alphaproteobacteria</taxon>
        <taxon>Hyphomicrobiales</taxon>
        <taxon>Methylobacteriaceae</taxon>
        <taxon>Microvirga</taxon>
    </lineage>
</organism>
<proteinExistence type="predicted"/>
<dbReference type="Pfam" id="PF01526">
    <property type="entry name" value="DDE_Tnp_Tn3"/>
    <property type="match status" value="1"/>
</dbReference>
<gene>
    <name evidence="2" type="ORF">GR328_02980</name>
</gene>
<reference evidence="2 3" key="2">
    <citation type="submission" date="2020-01" db="EMBL/GenBank/DDBJ databases">
        <title>Microvirga sp. nov., an arsenate reduction bacterium isolated from Tibet hotspring sediments.</title>
        <authorList>
            <person name="Xian W.-D."/>
            <person name="Li W.-J."/>
        </authorList>
    </citation>
    <scope>NUCLEOTIDE SEQUENCE [LARGE SCALE GENOMIC DNA]</scope>
    <source>
        <strain evidence="2 3">KCTC 23863</strain>
    </source>
</reference>
<dbReference type="GO" id="GO:0006313">
    <property type="term" value="P:DNA transposition"/>
    <property type="evidence" value="ECO:0007669"/>
    <property type="project" value="InterPro"/>
</dbReference>
<dbReference type="GO" id="GO:0004803">
    <property type="term" value="F:transposase activity"/>
    <property type="evidence" value="ECO:0007669"/>
    <property type="project" value="InterPro"/>
</dbReference>
<protein>
    <submittedName>
        <fullName evidence="2">Tn3 family transposase</fullName>
    </submittedName>
</protein>
<dbReference type="EMBL" id="WURB01000002">
    <property type="protein sequence ID" value="MXQ10437.1"/>
    <property type="molecule type" value="Genomic_DNA"/>
</dbReference>
<dbReference type="InterPro" id="IPR002513">
    <property type="entry name" value="Tn3_Tnp_DDE_dom"/>
</dbReference>
<dbReference type="Proteomes" id="UP000436483">
    <property type="component" value="Unassembled WGS sequence"/>
</dbReference>
<name>A0A7X3MNQ8_9HYPH</name>
<sequence length="231" mass="26140">MFGLCHLLGFRFAPRIRDLADRRLYVAGDRADYGSLGAMIGGSINLHCIKENWDEVLRMAVSIRAGTVAPSTLMRRLAAYPRQNALAKALRESGRLERTLFTLDWISDPALRRRTNAGLNKGEARNTLARALFFHRHGELRDRTFENQRYRASGLNLTIAAIILWNTVYLSRAVDERRAGGAHLPDELLAHIAPLGWEHISFNGDYVWPTEPLTGHFRPLRNPRSPFLEAA</sequence>